<evidence type="ECO:0000256" key="1">
    <source>
        <dbReference type="SAM" id="Phobius"/>
    </source>
</evidence>
<keyword evidence="1" id="KW-0812">Transmembrane</keyword>
<dbReference type="EMBL" id="UINC01005734">
    <property type="protein sequence ID" value="SVA23213.1"/>
    <property type="molecule type" value="Genomic_DNA"/>
</dbReference>
<feature type="transmembrane region" description="Helical" evidence="1">
    <location>
        <begin position="137"/>
        <end position="154"/>
    </location>
</feature>
<proteinExistence type="predicted"/>
<feature type="transmembrane region" description="Helical" evidence="1">
    <location>
        <begin position="108"/>
        <end position="125"/>
    </location>
</feature>
<dbReference type="AlphaFoldDB" id="A0A381U9G3"/>
<gene>
    <name evidence="2" type="ORF">METZ01_LOCUS76067</name>
</gene>
<evidence type="ECO:0000313" key="2">
    <source>
        <dbReference type="EMBL" id="SVA23213.1"/>
    </source>
</evidence>
<dbReference type="Gene3D" id="1.10.357.10">
    <property type="entry name" value="Tetracycline Repressor, domain 2"/>
    <property type="match status" value="1"/>
</dbReference>
<reference evidence="2" key="1">
    <citation type="submission" date="2018-05" db="EMBL/GenBank/DDBJ databases">
        <authorList>
            <person name="Lanie J.A."/>
            <person name="Ng W.-L."/>
            <person name="Kazmierczak K.M."/>
            <person name="Andrzejewski T.M."/>
            <person name="Davidsen T.M."/>
            <person name="Wayne K.J."/>
            <person name="Tettelin H."/>
            <person name="Glass J.I."/>
            <person name="Rusch D."/>
            <person name="Podicherti R."/>
            <person name="Tsui H.-C.T."/>
            <person name="Winkler M.E."/>
        </authorList>
    </citation>
    <scope>NUCLEOTIDE SEQUENCE</scope>
</reference>
<accession>A0A381U9G3</accession>
<sequence length="183" mass="21340">MRQELIKIAQVTLKILSKKSWNSLSISEVKQKSKIKIFDNEIKNKHVLLRNINAYFDHDLSLSVRGIEQSNRKDMIFEIIMMRFDILQKNRKALQSIFNSFKSKPQELIFLLPYLLDSMILMANYANISVRGLRGQLRLKGILIIYCSTFLIWMKDDSTSLEKTMTSLDSNLNKAGSILKFFQ</sequence>
<keyword evidence="1" id="KW-0472">Membrane</keyword>
<protein>
    <recommendedName>
        <fullName evidence="3">COQ9 domain-containing protein</fullName>
    </recommendedName>
</protein>
<organism evidence="2">
    <name type="scientific">marine metagenome</name>
    <dbReference type="NCBI Taxonomy" id="408172"/>
    <lineage>
        <taxon>unclassified sequences</taxon>
        <taxon>metagenomes</taxon>
        <taxon>ecological metagenomes</taxon>
    </lineage>
</organism>
<evidence type="ECO:0008006" key="3">
    <source>
        <dbReference type="Google" id="ProtNLM"/>
    </source>
</evidence>
<keyword evidence="1" id="KW-1133">Transmembrane helix</keyword>
<name>A0A381U9G3_9ZZZZ</name>